<evidence type="ECO:0000256" key="7">
    <source>
        <dbReference type="ARBA" id="ARBA00047899"/>
    </source>
</evidence>
<dbReference type="OrthoDB" id="428678at2"/>
<feature type="transmembrane region" description="Helical" evidence="11">
    <location>
        <begin position="270"/>
        <end position="290"/>
    </location>
</feature>
<dbReference type="PROSITE" id="PS00107">
    <property type="entry name" value="PROTEIN_KINASE_ATP"/>
    <property type="match status" value="1"/>
</dbReference>
<dbReference type="AlphaFoldDB" id="A0A401IN55"/>
<dbReference type="RefSeq" id="WP_124973395.1">
    <property type="nucleotide sequence ID" value="NZ_BDQK01000017.1"/>
</dbReference>
<dbReference type="PROSITE" id="PS00108">
    <property type="entry name" value="PROTEIN_KINASE_ST"/>
    <property type="match status" value="1"/>
</dbReference>
<evidence type="ECO:0000256" key="4">
    <source>
        <dbReference type="ARBA" id="ARBA00022741"/>
    </source>
</evidence>
<dbReference type="InterPro" id="IPR008271">
    <property type="entry name" value="Ser/Thr_kinase_AS"/>
</dbReference>
<feature type="compositionally biased region" description="Pro residues" evidence="10">
    <location>
        <begin position="443"/>
        <end position="453"/>
    </location>
</feature>
<dbReference type="PANTHER" id="PTHR24363">
    <property type="entry name" value="SERINE/THREONINE PROTEIN KINASE"/>
    <property type="match status" value="1"/>
</dbReference>
<evidence type="ECO:0000313" key="13">
    <source>
        <dbReference type="EMBL" id="GBF82666.1"/>
    </source>
</evidence>
<evidence type="ECO:0000256" key="10">
    <source>
        <dbReference type="SAM" id="MobiDB-lite"/>
    </source>
</evidence>
<dbReference type="Proteomes" id="UP000287247">
    <property type="component" value="Unassembled WGS sequence"/>
</dbReference>
<keyword evidence="4 9" id="KW-0547">Nucleotide-binding</keyword>
<evidence type="ECO:0000256" key="2">
    <source>
        <dbReference type="ARBA" id="ARBA00022527"/>
    </source>
</evidence>
<evidence type="ECO:0000313" key="14">
    <source>
        <dbReference type="Proteomes" id="UP000287247"/>
    </source>
</evidence>
<comment type="catalytic activity">
    <reaction evidence="7">
        <text>L-threonyl-[protein] + ATP = O-phospho-L-threonyl-[protein] + ADP + H(+)</text>
        <dbReference type="Rhea" id="RHEA:46608"/>
        <dbReference type="Rhea" id="RHEA-COMP:11060"/>
        <dbReference type="Rhea" id="RHEA-COMP:11605"/>
        <dbReference type="ChEBI" id="CHEBI:15378"/>
        <dbReference type="ChEBI" id="CHEBI:30013"/>
        <dbReference type="ChEBI" id="CHEBI:30616"/>
        <dbReference type="ChEBI" id="CHEBI:61977"/>
        <dbReference type="ChEBI" id="CHEBI:456216"/>
        <dbReference type="EC" id="2.7.11.1"/>
    </reaction>
</comment>
<dbReference type="CDD" id="cd14014">
    <property type="entry name" value="STKc_PknB_like"/>
    <property type="match status" value="1"/>
</dbReference>
<organism evidence="13 14">
    <name type="scientific">Aphanothece sacrum FPU1</name>
    <dbReference type="NCBI Taxonomy" id="1920663"/>
    <lineage>
        <taxon>Bacteria</taxon>
        <taxon>Bacillati</taxon>
        <taxon>Cyanobacteriota</taxon>
        <taxon>Cyanophyceae</taxon>
        <taxon>Oscillatoriophycideae</taxon>
        <taxon>Chroococcales</taxon>
        <taxon>Aphanothecaceae</taxon>
        <taxon>Aphanothece</taxon>
    </lineage>
</organism>
<evidence type="ECO:0000256" key="3">
    <source>
        <dbReference type="ARBA" id="ARBA00022679"/>
    </source>
</evidence>
<dbReference type="SUPFAM" id="SSF56112">
    <property type="entry name" value="Protein kinase-like (PK-like)"/>
    <property type="match status" value="1"/>
</dbReference>
<comment type="catalytic activity">
    <reaction evidence="8">
        <text>L-seryl-[protein] + ATP = O-phospho-L-seryl-[protein] + ADP + H(+)</text>
        <dbReference type="Rhea" id="RHEA:17989"/>
        <dbReference type="Rhea" id="RHEA-COMP:9863"/>
        <dbReference type="Rhea" id="RHEA-COMP:11604"/>
        <dbReference type="ChEBI" id="CHEBI:15378"/>
        <dbReference type="ChEBI" id="CHEBI:29999"/>
        <dbReference type="ChEBI" id="CHEBI:30616"/>
        <dbReference type="ChEBI" id="CHEBI:83421"/>
        <dbReference type="ChEBI" id="CHEBI:456216"/>
        <dbReference type="EC" id="2.7.11.1"/>
    </reaction>
</comment>
<dbReference type="GO" id="GO:0004674">
    <property type="term" value="F:protein serine/threonine kinase activity"/>
    <property type="evidence" value="ECO:0007669"/>
    <property type="project" value="UniProtKB-KW"/>
</dbReference>
<feature type="binding site" evidence="9">
    <location>
        <position position="42"/>
    </location>
    <ligand>
        <name>ATP</name>
        <dbReference type="ChEBI" id="CHEBI:30616"/>
    </ligand>
</feature>
<proteinExistence type="predicted"/>
<keyword evidence="11" id="KW-1133">Transmembrane helix</keyword>
<dbReference type="Gene3D" id="1.10.510.10">
    <property type="entry name" value="Transferase(Phosphotransferase) domain 1"/>
    <property type="match status" value="1"/>
</dbReference>
<keyword evidence="2 13" id="KW-0723">Serine/threonine-protein kinase</keyword>
<dbReference type="PROSITE" id="PS50011">
    <property type="entry name" value="PROTEIN_KINASE_DOM"/>
    <property type="match status" value="1"/>
</dbReference>
<evidence type="ECO:0000256" key="6">
    <source>
        <dbReference type="ARBA" id="ARBA00022840"/>
    </source>
</evidence>
<dbReference type="EC" id="2.7.11.1" evidence="1"/>
<dbReference type="Pfam" id="PF00069">
    <property type="entry name" value="Pkinase"/>
    <property type="match status" value="1"/>
</dbReference>
<keyword evidence="11" id="KW-0812">Transmembrane</keyword>
<feature type="compositionally biased region" description="Low complexity" evidence="10">
    <location>
        <begin position="385"/>
        <end position="394"/>
    </location>
</feature>
<feature type="compositionally biased region" description="Pro residues" evidence="10">
    <location>
        <begin position="462"/>
        <end position="472"/>
    </location>
</feature>
<keyword evidence="11" id="KW-0472">Membrane</keyword>
<dbReference type="EMBL" id="BDQK01000017">
    <property type="protein sequence ID" value="GBF82666.1"/>
    <property type="molecule type" value="Genomic_DNA"/>
</dbReference>
<protein>
    <recommendedName>
        <fullName evidence="1">non-specific serine/threonine protein kinase</fullName>
        <ecNumber evidence="1">2.7.11.1</ecNumber>
    </recommendedName>
</protein>
<feature type="compositionally biased region" description="Low complexity" evidence="10">
    <location>
        <begin position="402"/>
        <end position="442"/>
    </location>
</feature>
<evidence type="ECO:0000256" key="8">
    <source>
        <dbReference type="ARBA" id="ARBA00048679"/>
    </source>
</evidence>
<evidence type="ECO:0000256" key="11">
    <source>
        <dbReference type="SAM" id="Phobius"/>
    </source>
</evidence>
<evidence type="ECO:0000256" key="5">
    <source>
        <dbReference type="ARBA" id="ARBA00022777"/>
    </source>
</evidence>
<dbReference type="InterPro" id="IPR000719">
    <property type="entry name" value="Prot_kinase_dom"/>
</dbReference>
<gene>
    <name evidence="13" type="ORF">AsFPU1_4099</name>
</gene>
<dbReference type="PANTHER" id="PTHR24363:SF0">
    <property type="entry name" value="SERINE_THREONINE KINASE LIKE DOMAIN CONTAINING 1"/>
    <property type="match status" value="1"/>
</dbReference>
<comment type="caution">
    <text evidence="13">The sequence shown here is derived from an EMBL/GenBank/DDBJ whole genome shotgun (WGS) entry which is preliminary data.</text>
</comment>
<feature type="region of interest" description="Disordered" evidence="10">
    <location>
        <begin position="339"/>
        <end position="479"/>
    </location>
</feature>
<name>A0A401IN55_APHSA</name>
<dbReference type="InterPro" id="IPR017441">
    <property type="entry name" value="Protein_kinase_ATP_BS"/>
</dbReference>
<evidence type="ECO:0000259" key="12">
    <source>
        <dbReference type="PROSITE" id="PS50011"/>
    </source>
</evidence>
<keyword evidence="14" id="KW-1185">Reference proteome</keyword>
<dbReference type="InterPro" id="IPR011009">
    <property type="entry name" value="Kinase-like_dom_sf"/>
</dbReference>
<keyword evidence="6 9" id="KW-0067">ATP-binding</keyword>
<keyword evidence="5 13" id="KW-0418">Kinase</keyword>
<dbReference type="SMART" id="SM00220">
    <property type="entry name" value="S_TKc"/>
    <property type="match status" value="1"/>
</dbReference>
<reference evidence="14" key="1">
    <citation type="submission" date="2017-05" db="EMBL/GenBank/DDBJ databases">
        <title>Physiological properties and genetic analysis related to exopolysaccharide production of fresh-water unicellular cyanobacterium Aphanothece sacrum, Suizenji Nori, that has been cultured as a food source in Japan.</title>
        <authorList>
            <person name="Kanesaki Y."/>
            <person name="Yoshikawa S."/>
            <person name="Ohki K."/>
        </authorList>
    </citation>
    <scope>NUCLEOTIDE SEQUENCE [LARGE SCALE GENOMIC DNA]</scope>
    <source>
        <strain evidence="14">FPU1</strain>
    </source>
</reference>
<evidence type="ECO:0000256" key="9">
    <source>
        <dbReference type="PROSITE-ProRule" id="PRU10141"/>
    </source>
</evidence>
<evidence type="ECO:0000256" key="1">
    <source>
        <dbReference type="ARBA" id="ARBA00012513"/>
    </source>
</evidence>
<feature type="transmembrane region" description="Helical" evidence="11">
    <location>
        <begin position="310"/>
        <end position="335"/>
    </location>
</feature>
<dbReference type="GO" id="GO:0005524">
    <property type="term" value="F:ATP binding"/>
    <property type="evidence" value="ECO:0007669"/>
    <property type="project" value="UniProtKB-UniRule"/>
</dbReference>
<accession>A0A401IN55</accession>
<keyword evidence="3" id="KW-0808">Transferase</keyword>
<sequence length="479" mass="52485">MTILLLNNRYKILETLGKGGFGETFLAIDTHLPSQRKCVIKKLKPALQSPEIPGWLKERFGREAAILEQLGANHPQIPGLYAYFEEKGDFFLVQEWIEGETLTQIHKRRGNLSEKDVKEILMGILPILDFIHHQRIIHRDIKPDNVIIRATDVKPVLIDFGIVKEAVATIVATDGHSAYSVALGTPGYMSSEQAAGRPVYSSDMYSLGLTAIFLLTGKTPQYLDTDLQTGEILWRKEVPSLNSNLGTVIDCAIRFHPRDRFPSAQKMLEALLASAPIATAATLVVAPHQLSLQTPELTETITSEEKDTPWPLLILASFLVASAIFGGLTLGVILANKNRSRPSPSPQEVIESPTPQTFPKVESPEPTVQPRQRRPVNQFPNSNITPTPEVETTPTPQPETTPTPEVETTPTPEVETTPTPEVETTPTPEVETTPTPEVETTPTPQPETTPTPVQPSSTSHPPSTPVQPPSPTIPNNNGT</sequence>
<feature type="domain" description="Protein kinase" evidence="12">
    <location>
        <begin position="10"/>
        <end position="272"/>
    </location>
</feature>